<accession>U2P7E4</accession>
<name>U2P7E4_EUBRA</name>
<sequence>MLGEWKIKGCIRDICQKTGIPVYILGRGSIKSEEIQEDEDIYVGKE</sequence>
<comment type="caution">
    <text evidence="1">The sequence shown here is derived from an EMBL/GenBank/DDBJ whole genome shotgun (WGS) entry which is preliminary data.</text>
</comment>
<organism evidence="1 2">
    <name type="scientific">Eubacterium ramulus ATCC 29099</name>
    <dbReference type="NCBI Taxonomy" id="1256908"/>
    <lineage>
        <taxon>Bacteria</taxon>
        <taxon>Bacillati</taxon>
        <taxon>Bacillota</taxon>
        <taxon>Clostridia</taxon>
        <taxon>Eubacteriales</taxon>
        <taxon>Eubacteriaceae</taxon>
        <taxon>Eubacterium</taxon>
    </lineage>
</organism>
<dbReference type="HOGENOM" id="CLU_3183840_0_0_9"/>
<dbReference type="EMBL" id="AWVJ01000107">
    <property type="protein sequence ID" value="ERK46415.1"/>
    <property type="molecule type" value="Genomic_DNA"/>
</dbReference>
<keyword evidence="2" id="KW-1185">Reference proteome</keyword>
<dbReference type="AlphaFoldDB" id="U2P7E4"/>
<reference evidence="1 2" key="1">
    <citation type="submission" date="2013-06" db="EMBL/GenBank/DDBJ databases">
        <authorList>
            <person name="Weinstock G."/>
            <person name="Sodergren E."/>
            <person name="Lobos E.A."/>
            <person name="Fulton L."/>
            <person name="Fulton R."/>
            <person name="Courtney L."/>
            <person name="Fronick C."/>
            <person name="O'Laughlin M."/>
            <person name="Godfrey J."/>
            <person name="Wilson R.M."/>
            <person name="Miner T."/>
            <person name="Farmer C."/>
            <person name="Delehaunty K."/>
            <person name="Cordes M."/>
            <person name="Minx P."/>
            <person name="Tomlinson C."/>
            <person name="Chen J."/>
            <person name="Wollam A."/>
            <person name="Pepin K.H."/>
            <person name="Bhonagiri V."/>
            <person name="Zhang X."/>
            <person name="Warren W."/>
            <person name="Mitreva M."/>
            <person name="Mardis E.R."/>
            <person name="Wilson R.K."/>
        </authorList>
    </citation>
    <scope>NUCLEOTIDE SEQUENCE [LARGE SCALE GENOMIC DNA]</scope>
    <source>
        <strain evidence="1 2">ATCC 29099</strain>
    </source>
</reference>
<protein>
    <submittedName>
        <fullName evidence="1">Uncharacterized protein</fullName>
    </submittedName>
</protein>
<gene>
    <name evidence="1" type="ORF">HMPREF0373_01772</name>
</gene>
<dbReference type="Proteomes" id="UP000016608">
    <property type="component" value="Unassembled WGS sequence"/>
</dbReference>
<evidence type="ECO:0000313" key="2">
    <source>
        <dbReference type="Proteomes" id="UP000016608"/>
    </source>
</evidence>
<evidence type="ECO:0000313" key="1">
    <source>
        <dbReference type="EMBL" id="ERK46415.1"/>
    </source>
</evidence>
<proteinExistence type="predicted"/>